<dbReference type="InterPro" id="IPR050644">
    <property type="entry name" value="PG_Glycine_Bridge_Synth"/>
</dbReference>
<dbReference type="Pfam" id="PF13480">
    <property type="entry name" value="Acetyltransf_6"/>
    <property type="match status" value="1"/>
</dbReference>
<proteinExistence type="predicted"/>
<dbReference type="SUPFAM" id="SSF55729">
    <property type="entry name" value="Acyl-CoA N-acyltransferases (Nat)"/>
    <property type="match status" value="1"/>
</dbReference>
<dbReference type="InterPro" id="IPR038740">
    <property type="entry name" value="BioF2-like_GNAT_dom"/>
</dbReference>
<dbReference type="GO" id="GO:0016740">
    <property type="term" value="F:transferase activity"/>
    <property type="evidence" value="ECO:0007669"/>
    <property type="project" value="UniProtKB-KW"/>
</dbReference>
<accession>A0A1G9B923</accession>
<dbReference type="AlphaFoldDB" id="A0A1G9B923"/>
<dbReference type="InterPro" id="IPR016181">
    <property type="entry name" value="Acyl_CoA_acyltransferase"/>
</dbReference>
<dbReference type="RefSeq" id="WP_066957060.1">
    <property type="nucleotide sequence ID" value="NZ_BCNX01000007.1"/>
</dbReference>
<evidence type="ECO:0000313" key="3">
    <source>
        <dbReference type="Proteomes" id="UP000326500"/>
    </source>
</evidence>
<dbReference type="OrthoDB" id="135106at2157"/>
<protein>
    <submittedName>
        <fullName evidence="2">Acetyltransferase (GNAT) domain-containing protein</fullName>
    </submittedName>
</protein>
<evidence type="ECO:0000313" key="2">
    <source>
        <dbReference type="EMBL" id="SDK35988.1"/>
    </source>
</evidence>
<keyword evidence="3" id="KW-1185">Reference proteome</keyword>
<dbReference type="EMBL" id="FNFT01000008">
    <property type="protein sequence ID" value="SDK35988.1"/>
    <property type="molecule type" value="Genomic_DNA"/>
</dbReference>
<reference evidence="2 3" key="1">
    <citation type="submission" date="2016-10" db="EMBL/GenBank/DDBJ databases">
        <authorList>
            <person name="Varghese N."/>
            <person name="Submissions S."/>
        </authorList>
    </citation>
    <scope>NUCLEOTIDE SEQUENCE [LARGE SCALE GENOMIC DNA]</scope>
    <source>
        <strain evidence="2 3">DSM 2373</strain>
    </source>
</reference>
<dbReference type="Proteomes" id="UP000326500">
    <property type="component" value="Unassembled WGS sequence"/>
</dbReference>
<organism evidence="2 3">
    <name type="scientific">Methanoculleus thermophilus</name>
    <dbReference type="NCBI Taxonomy" id="2200"/>
    <lineage>
        <taxon>Archaea</taxon>
        <taxon>Methanobacteriati</taxon>
        <taxon>Methanobacteriota</taxon>
        <taxon>Stenosarchaea group</taxon>
        <taxon>Methanomicrobia</taxon>
        <taxon>Methanomicrobiales</taxon>
        <taxon>Methanomicrobiaceae</taxon>
        <taxon>Methanoculleus</taxon>
    </lineage>
</organism>
<dbReference type="PANTHER" id="PTHR36174:SF1">
    <property type="entry name" value="LIPID II:GLYCINE GLYCYLTRANSFERASE"/>
    <property type="match status" value="1"/>
</dbReference>
<dbReference type="STRING" id="2200.GCA_001571405_01229"/>
<sequence length="367" mass="43297">MGYSIQELSEETAEAWDEFNNQCPEGTFFHSIKWKKILENVLHIDPKYWIISSGQKIVGIVPSKKCTLTYLKGLDTLPHSEFNSILLDNNFDPRDLHEVLTQFASKYSFFFLNTNRQEFLDYIGYDHYPYEIVGNMVLNLQQKPPETIWENFSAKKGQRKFIRRFDEKGFKIHETHEPEDMKIFHRYYAENLIRINADVLPLTFFQKLPEVFSSDEMRVTLLSKGDTYAGGLLTFMHPASKTAYFQYLSLNRNLPNTYHPTYYLFWEGLNWAWDNGYEKISFGRQKLDPKNPRFQIKADFGAEYKPIYSQIVLFTKTTSLLYRIRKLRVRRNSMPLDTGTPVRQLEASVLDKRCIEHPRHIGRRPGP</sequence>
<gene>
    <name evidence="2" type="ORF">SAMN04488571_10869</name>
</gene>
<feature type="domain" description="BioF2-like acetyltransferase" evidence="1">
    <location>
        <begin position="157"/>
        <end position="285"/>
    </location>
</feature>
<dbReference type="Gene3D" id="3.40.630.30">
    <property type="match status" value="2"/>
</dbReference>
<dbReference type="PANTHER" id="PTHR36174">
    <property type="entry name" value="LIPID II:GLYCINE GLYCYLTRANSFERASE"/>
    <property type="match status" value="1"/>
</dbReference>
<evidence type="ECO:0000259" key="1">
    <source>
        <dbReference type="Pfam" id="PF13480"/>
    </source>
</evidence>
<keyword evidence="2" id="KW-0808">Transferase</keyword>
<name>A0A1G9B923_9EURY</name>